<comment type="similarity">
    <text evidence="1">Belongs to the bacterial phospholipase C family.</text>
</comment>
<dbReference type="GO" id="GO:0016042">
    <property type="term" value="P:lipid catabolic process"/>
    <property type="evidence" value="ECO:0007669"/>
    <property type="project" value="InterPro"/>
</dbReference>
<dbReference type="InterPro" id="IPR017767">
    <property type="entry name" value="PC-PLC"/>
</dbReference>
<dbReference type="InterPro" id="IPR006311">
    <property type="entry name" value="TAT_signal"/>
</dbReference>
<dbReference type="STRING" id="1232681.ADIS_2795"/>
<organism evidence="5 6">
    <name type="scientific">Lunatimonas lonarensis</name>
    <dbReference type="NCBI Taxonomy" id="1232681"/>
    <lineage>
        <taxon>Bacteria</taxon>
        <taxon>Pseudomonadati</taxon>
        <taxon>Bacteroidota</taxon>
        <taxon>Cytophagia</taxon>
        <taxon>Cytophagales</taxon>
        <taxon>Cyclobacteriaceae</taxon>
    </lineage>
</organism>
<dbReference type="GO" id="GO:0034480">
    <property type="term" value="F:phosphatidylcholine phospholipase C activity"/>
    <property type="evidence" value="ECO:0007669"/>
    <property type="project" value="UniProtKB-EC"/>
</dbReference>
<dbReference type="PANTHER" id="PTHR31956">
    <property type="entry name" value="NON-SPECIFIC PHOSPHOLIPASE C4-RELATED"/>
    <property type="match status" value="1"/>
</dbReference>
<dbReference type="Proteomes" id="UP000013909">
    <property type="component" value="Unassembled WGS sequence"/>
</dbReference>
<evidence type="ECO:0000313" key="5">
    <source>
        <dbReference type="EMBL" id="EON76736.1"/>
    </source>
</evidence>
<dbReference type="InterPro" id="IPR019546">
    <property type="entry name" value="TAT_signal_bac_arc"/>
</dbReference>
<dbReference type="PATRIC" id="fig|1288963.3.peg.2784"/>
<feature type="domain" description="Bacterial phospholipase C C-terminal" evidence="4">
    <location>
        <begin position="637"/>
        <end position="738"/>
    </location>
</feature>
<dbReference type="AlphaFoldDB" id="R7ZRF4"/>
<accession>R7ZRF4</accession>
<dbReference type="PANTHER" id="PTHR31956:SF1">
    <property type="entry name" value="NON-SPECIFIC PHOSPHOLIPASE C1"/>
    <property type="match status" value="1"/>
</dbReference>
<dbReference type="Pfam" id="PF04185">
    <property type="entry name" value="Phosphoesterase"/>
    <property type="match status" value="2"/>
</dbReference>
<dbReference type="InterPro" id="IPR008475">
    <property type="entry name" value="PLipase_C_C"/>
</dbReference>
<evidence type="ECO:0000313" key="6">
    <source>
        <dbReference type="Proteomes" id="UP000013909"/>
    </source>
</evidence>
<sequence length="852" mass="96844">MYRMKDSRRDFLKKAAVFTGGAGLWSSFPASIQKAMAINPETGSTFMDAEHIVVLMQENRSFDHCFGKLKGVRGFNDPRAIRLPNNNLVWMQSDKDGNTFSPFRFNIKDTKATWMKDIPHSWENQVDARNDGKYDGWIEAKRSGRKEFAHVPMTMGFYEREDIPFYYAFADAFTVCDQHFCSSLTGTTTNRNYHWTGKTHGKPGDKPKVRNSDIGYSKEVNWNTFPERLEDHGISWKVYQNEVSLTTELSGEEESLLANFTDNNLEWFTQFKVRFTPGHYAFLRKMEVQLPAEIQVAERQLQEAQGSSRVDLEKMLSEKREQLASVTEALKAWNPESFEKLSDREKSLHQRAFTVNNMDPDYHATETLTYEFEGEKREVKIPKGDIFHEFRKDVESGKLPTVSWLVAPQKFSDHPSAPWYGAWYVSEALDILTQDPEVWKKTIFILNYDENDGYFDHVPPFVPPKPGDLSTGRMSDGLDATGEYVTLQQELDTPGMKPENARESPVGLGYRVPLVVASPWSRGGWVNSEVCDITSVIQLMEVILSKKTGKEIKETNISEWRRAICGDLTSVFRPYNGETVEIPDLVNREEHVKSIYNASFKNIPDNFKALSKSEVGQLNVNPSLSPWMPRQEPGTKPSNALAYELNVDGRMDSMRKEMVVDFVASSRLFGKKALGAPFHAYVRNFEGRSGFEPLSVWSFAVKAGDGISYAWPLDRFPGKMYEIDVLGPNGFFRKLSGDANDPSLDVRASYERTNRFSSQGKVKLDLFNNGDRPLELLVKDNAYSLGSGNLVVAERSSGVLYIDLSKSHGWYDFSITAQGFDKFTRQYAGRAEFGFPSRTDPYMGGIDNLQMS</sequence>
<evidence type="ECO:0000256" key="1">
    <source>
        <dbReference type="ARBA" id="ARBA00009717"/>
    </source>
</evidence>
<reference evidence="5 6" key="1">
    <citation type="submission" date="2013-02" db="EMBL/GenBank/DDBJ databases">
        <title>A novel strain isolated from Lonar lake, Maharashtra, India.</title>
        <authorList>
            <person name="Singh A."/>
        </authorList>
    </citation>
    <scope>NUCLEOTIDE SEQUENCE [LARGE SCALE GENOMIC DNA]</scope>
    <source>
        <strain evidence="5 6">AK24</strain>
    </source>
</reference>
<dbReference type="InterPro" id="IPR007312">
    <property type="entry name" value="Phosphoesterase"/>
</dbReference>
<keyword evidence="3" id="KW-0378">Hydrolase</keyword>
<name>R7ZRF4_9BACT</name>
<keyword evidence="6" id="KW-1185">Reference proteome</keyword>
<dbReference type="PROSITE" id="PS51318">
    <property type="entry name" value="TAT"/>
    <property type="match status" value="1"/>
</dbReference>
<dbReference type="InterPro" id="IPR017850">
    <property type="entry name" value="Alkaline_phosphatase_core_sf"/>
</dbReference>
<proteinExistence type="inferred from homology"/>
<feature type="domain" description="Bacterial phospholipase C C-terminal" evidence="4">
    <location>
        <begin position="746"/>
        <end position="830"/>
    </location>
</feature>
<evidence type="ECO:0000256" key="3">
    <source>
        <dbReference type="ARBA" id="ARBA00022801"/>
    </source>
</evidence>
<gene>
    <name evidence="5" type="ORF">ADIS_2795</name>
</gene>
<dbReference type="EMBL" id="AQHR01000080">
    <property type="protein sequence ID" value="EON76736.1"/>
    <property type="molecule type" value="Genomic_DNA"/>
</dbReference>
<evidence type="ECO:0000256" key="2">
    <source>
        <dbReference type="ARBA" id="ARBA00012018"/>
    </source>
</evidence>
<dbReference type="NCBIfam" id="TIGR03396">
    <property type="entry name" value="PC_PLC"/>
    <property type="match status" value="1"/>
</dbReference>
<dbReference type="NCBIfam" id="TIGR01409">
    <property type="entry name" value="TAT_signal_seq"/>
    <property type="match status" value="1"/>
</dbReference>
<protein>
    <recommendedName>
        <fullName evidence="2">phospholipase C</fullName>
        <ecNumber evidence="2">3.1.4.3</ecNumber>
    </recommendedName>
</protein>
<dbReference type="Pfam" id="PF05506">
    <property type="entry name" value="PLipase_C_C"/>
    <property type="match status" value="2"/>
</dbReference>
<evidence type="ECO:0000259" key="4">
    <source>
        <dbReference type="Pfam" id="PF05506"/>
    </source>
</evidence>
<comment type="caution">
    <text evidence="5">The sequence shown here is derived from an EMBL/GenBank/DDBJ whole genome shotgun (WGS) entry which is preliminary data.</text>
</comment>
<dbReference type="Gene3D" id="3.40.720.10">
    <property type="entry name" value="Alkaline Phosphatase, subunit A"/>
    <property type="match status" value="2"/>
</dbReference>
<dbReference type="EC" id="3.1.4.3" evidence="2"/>